<dbReference type="Proteomes" id="UP001055879">
    <property type="component" value="Linkage Group LG03"/>
</dbReference>
<comment type="caution">
    <text evidence="1">The sequence shown here is derived from an EMBL/GenBank/DDBJ whole genome shotgun (WGS) entry which is preliminary data.</text>
</comment>
<accession>A0ACB9DKM1</accession>
<keyword evidence="2" id="KW-1185">Reference proteome</keyword>
<evidence type="ECO:0000313" key="1">
    <source>
        <dbReference type="EMBL" id="KAI3746847.1"/>
    </source>
</evidence>
<reference evidence="2" key="1">
    <citation type="journal article" date="2022" name="Mol. Ecol. Resour.">
        <title>The genomes of chicory, endive, great burdock and yacon provide insights into Asteraceae palaeo-polyploidization history and plant inulin production.</title>
        <authorList>
            <person name="Fan W."/>
            <person name="Wang S."/>
            <person name="Wang H."/>
            <person name="Wang A."/>
            <person name="Jiang F."/>
            <person name="Liu H."/>
            <person name="Zhao H."/>
            <person name="Xu D."/>
            <person name="Zhang Y."/>
        </authorList>
    </citation>
    <scope>NUCLEOTIDE SEQUENCE [LARGE SCALE GENOMIC DNA]</scope>
    <source>
        <strain evidence="2">cv. Niubang</strain>
    </source>
</reference>
<dbReference type="EMBL" id="CM042049">
    <property type="protein sequence ID" value="KAI3746847.1"/>
    <property type="molecule type" value="Genomic_DNA"/>
</dbReference>
<protein>
    <submittedName>
        <fullName evidence="1">Uncharacterized protein</fullName>
    </submittedName>
</protein>
<proteinExistence type="predicted"/>
<evidence type="ECO:0000313" key="2">
    <source>
        <dbReference type="Proteomes" id="UP001055879"/>
    </source>
</evidence>
<sequence>MQFGLGSYRSSSPQNPSLSSTTLVSINFPKQTTSATTVGILLRLTAAEHGNFGKGSKVMGREVRGGSDGSSREKEKDAVERNQSSNDRRNRVRKSEDVGWNAGCSSKLEDEEVFV</sequence>
<gene>
    <name evidence="1" type="ORF">L6452_09289</name>
</gene>
<organism evidence="1 2">
    <name type="scientific">Arctium lappa</name>
    <name type="common">Greater burdock</name>
    <name type="synonym">Lappa major</name>
    <dbReference type="NCBI Taxonomy" id="4217"/>
    <lineage>
        <taxon>Eukaryota</taxon>
        <taxon>Viridiplantae</taxon>
        <taxon>Streptophyta</taxon>
        <taxon>Embryophyta</taxon>
        <taxon>Tracheophyta</taxon>
        <taxon>Spermatophyta</taxon>
        <taxon>Magnoliopsida</taxon>
        <taxon>eudicotyledons</taxon>
        <taxon>Gunneridae</taxon>
        <taxon>Pentapetalae</taxon>
        <taxon>asterids</taxon>
        <taxon>campanulids</taxon>
        <taxon>Asterales</taxon>
        <taxon>Asteraceae</taxon>
        <taxon>Carduoideae</taxon>
        <taxon>Cardueae</taxon>
        <taxon>Arctiinae</taxon>
        <taxon>Arctium</taxon>
    </lineage>
</organism>
<name>A0ACB9DKM1_ARCLA</name>
<reference evidence="1 2" key="2">
    <citation type="journal article" date="2022" name="Mol. Ecol. Resour.">
        <title>The genomes of chicory, endive, great burdock and yacon provide insights into Asteraceae paleo-polyploidization history and plant inulin production.</title>
        <authorList>
            <person name="Fan W."/>
            <person name="Wang S."/>
            <person name="Wang H."/>
            <person name="Wang A."/>
            <person name="Jiang F."/>
            <person name="Liu H."/>
            <person name="Zhao H."/>
            <person name="Xu D."/>
            <person name="Zhang Y."/>
        </authorList>
    </citation>
    <scope>NUCLEOTIDE SEQUENCE [LARGE SCALE GENOMIC DNA]</scope>
    <source>
        <strain evidence="2">cv. Niubang</strain>
    </source>
</reference>